<accession>A0ABR8UW36</accession>
<dbReference type="SUPFAM" id="SSF47413">
    <property type="entry name" value="lambda repressor-like DNA-binding domains"/>
    <property type="match status" value="1"/>
</dbReference>
<proteinExistence type="predicted"/>
<dbReference type="Pfam" id="PF13443">
    <property type="entry name" value="HTH_26"/>
    <property type="match status" value="1"/>
</dbReference>
<dbReference type="Proteomes" id="UP000609874">
    <property type="component" value="Unassembled WGS sequence"/>
</dbReference>
<dbReference type="EMBL" id="JACSQD010000007">
    <property type="protein sequence ID" value="MBD7996456.1"/>
    <property type="molecule type" value="Genomic_DNA"/>
</dbReference>
<keyword evidence="3" id="KW-1185">Reference proteome</keyword>
<comment type="caution">
    <text evidence="2">The sequence shown here is derived from an EMBL/GenBank/DDBJ whole genome shotgun (WGS) entry which is preliminary data.</text>
</comment>
<dbReference type="Gene3D" id="1.10.260.40">
    <property type="entry name" value="lambda repressor-like DNA-binding domains"/>
    <property type="match status" value="1"/>
</dbReference>
<feature type="domain" description="HTH cro/C1-type" evidence="1">
    <location>
        <begin position="8"/>
        <end position="61"/>
    </location>
</feature>
<organism evidence="2 3">
    <name type="scientific">Arthrobacter gallicola</name>
    <dbReference type="NCBI Taxonomy" id="2762225"/>
    <lineage>
        <taxon>Bacteria</taxon>
        <taxon>Bacillati</taxon>
        <taxon>Actinomycetota</taxon>
        <taxon>Actinomycetes</taxon>
        <taxon>Micrococcales</taxon>
        <taxon>Micrococcaceae</taxon>
        <taxon>Arthrobacter</taxon>
    </lineage>
</organism>
<dbReference type="InterPro" id="IPR001387">
    <property type="entry name" value="Cro/C1-type_HTH"/>
</dbReference>
<dbReference type="PROSITE" id="PS50943">
    <property type="entry name" value="HTH_CROC1"/>
    <property type="match status" value="1"/>
</dbReference>
<evidence type="ECO:0000313" key="3">
    <source>
        <dbReference type="Proteomes" id="UP000609874"/>
    </source>
</evidence>
<sequence length="72" mass="7869">MSISYKPLWKLLIDKNLKRQDLREMSGLSGATIAKLGRNENVTTGVLVRICEALGCQLHEVAELATNEEAGA</sequence>
<gene>
    <name evidence="2" type="ORF">H9639_14235</name>
</gene>
<evidence type="ECO:0000259" key="1">
    <source>
        <dbReference type="PROSITE" id="PS50943"/>
    </source>
</evidence>
<name>A0ABR8UW36_9MICC</name>
<evidence type="ECO:0000313" key="2">
    <source>
        <dbReference type="EMBL" id="MBD7996456.1"/>
    </source>
</evidence>
<dbReference type="RefSeq" id="WP_191808932.1">
    <property type="nucleotide sequence ID" value="NZ_JACSQD010000007.1"/>
</dbReference>
<protein>
    <submittedName>
        <fullName evidence="2">Helix-turn-helix transcriptional regulator</fullName>
    </submittedName>
</protein>
<dbReference type="InterPro" id="IPR010982">
    <property type="entry name" value="Lambda_DNA-bd_dom_sf"/>
</dbReference>
<reference evidence="2 3" key="1">
    <citation type="submission" date="2020-08" db="EMBL/GenBank/DDBJ databases">
        <title>A Genomic Blueprint of the Chicken Gut Microbiome.</title>
        <authorList>
            <person name="Gilroy R."/>
            <person name="Ravi A."/>
            <person name="Getino M."/>
            <person name="Pursley I."/>
            <person name="Horton D.L."/>
            <person name="Alikhan N.-F."/>
            <person name="Baker D."/>
            <person name="Gharbi K."/>
            <person name="Hall N."/>
            <person name="Watson M."/>
            <person name="Adriaenssens E.M."/>
            <person name="Foster-Nyarko E."/>
            <person name="Jarju S."/>
            <person name="Secka A."/>
            <person name="Antonio M."/>
            <person name="Oren A."/>
            <person name="Chaudhuri R."/>
            <person name="La Ragione R.M."/>
            <person name="Hildebrand F."/>
            <person name="Pallen M.J."/>
        </authorList>
    </citation>
    <scope>NUCLEOTIDE SEQUENCE [LARGE SCALE GENOMIC DNA]</scope>
    <source>
        <strain evidence="2 3">Sa2CUA1</strain>
    </source>
</reference>